<evidence type="ECO:0000313" key="1">
    <source>
        <dbReference type="EMBL" id="MBW47366.1"/>
    </source>
</evidence>
<protein>
    <submittedName>
        <fullName evidence="1">Putative secreted protein</fullName>
    </submittedName>
</protein>
<organism evidence="1">
    <name type="scientific">Anopheles triannulatus</name>
    <dbReference type="NCBI Taxonomy" id="58253"/>
    <lineage>
        <taxon>Eukaryota</taxon>
        <taxon>Metazoa</taxon>
        <taxon>Ecdysozoa</taxon>
        <taxon>Arthropoda</taxon>
        <taxon>Hexapoda</taxon>
        <taxon>Insecta</taxon>
        <taxon>Pterygota</taxon>
        <taxon>Neoptera</taxon>
        <taxon>Endopterygota</taxon>
        <taxon>Diptera</taxon>
        <taxon>Nematocera</taxon>
        <taxon>Culicoidea</taxon>
        <taxon>Culicidae</taxon>
        <taxon>Anophelinae</taxon>
        <taxon>Anopheles</taxon>
    </lineage>
</organism>
<proteinExistence type="predicted"/>
<reference evidence="1" key="1">
    <citation type="submission" date="2018-01" db="EMBL/GenBank/DDBJ databases">
        <title>An insight into the sialome of Amazonian anophelines.</title>
        <authorList>
            <person name="Ribeiro J.M."/>
            <person name="Scarpassa V."/>
            <person name="Calvo E."/>
        </authorList>
    </citation>
    <scope>NUCLEOTIDE SEQUENCE</scope>
    <source>
        <tissue evidence="1">Salivary glands</tissue>
    </source>
</reference>
<sequence length="67" mass="7578">MVPAGWLQLSPLARLLSLSSPVATRNRPRRASKSALMFRDTTCLSGQLCRMVFDEQKRFSRLAGKLR</sequence>
<accession>A0A2M4B2V3</accession>
<dbReference type="EMBL" id="GGFK01014045">
    <property type="protein sequence ID" value="MBW47366.1"/>
    <property type="molecule type" value="Transcribed_RNA"/>
</dbReference>
<dbReference type="AlphaFoldDB" id="A0A2M4B2V3"/>
<name>A0A2M4B2V3_9DIPT</name>